<organism evidence="2 3">
    <name type="scientific">Bacillus songklensis</name>
    <dbReference type="NCBI Taxonomy" id="1069116"/>
    <lineage>
        <taxon>Bacteria</taxon>
        <taxon>Bacillati</taxon>
        <taxon>Bacillota</taxon>
        <taxon>Bacilli</taxon>
        <taxon>Bacillales</taxon>
        <taxon>Bacillaceae</taxon>
        <taxon>Bacillus</taxon>
    </lineage>
</organism>
<name>A0ABV8B9J3_9BACI</name>
<keyword evidence="3" id="KW-1185">Reference proteome</keyword>
<sequence>MTKKQQIPDHQMNFTGTVSQALGGNVDTSGTPKNISNAEKTENALPTNEAALSSNKEDSSTF</sequence>
<evidence type="ECO:0000313" key="3">
    <source>
        <dbReference type="Proteomes" id="UP001595752"/>
    </source>
</evidence>
<dbReference type="EMBL" id="JBHRZT010000072">
    <property type="protein sequence ID" value="MFC3885824.1"/>
    <property type="molecule type" value="Genomic_DNA"/>
</dbReference>
<feature type="compositionally biased region" description="Polar residues" evidence="1">
    <location>
        <begin position="19"/>
        <end position="54"/>
    </location>
</feature>
<proteinExistence type="predicted"/>
<gene>
    <name evidence="2" type="ORF">ACFOU2_21055</name>
</gene>
<accession>A0ABV8B9J3</accession>
<protein>
    <submittedName>
        <fullName evidence="2">Uncharacterized protein</fullName>
    </submittedName>
</protein>
<evidence type="ECO:0000313" key="2">
    <source>
        <dbReference type="EMBL" id="MFC3885824.1"/>
    </source>
</evidence>
<evidence type="ECO:0000256" key="1">
    <source>
        <dbReference type="SAM" id="MobiDB-lite"/>
    </source>
</evidence>
<dbReference type="Proteomes" id="UP001595752">
    <property type="component" value="Unassembled WGS sequence"/>
</dbReference>
<reference evidence="3" key="1">
    <citation type="journal article" date="2019" name="Int. J. Syst. Evol. Microbiol.">
        <title>The Global Catalogue of Microorganisms (GCM) 10K type strain sequencing project: providing services to taxonomists for standard genome sequencing and annotation.</title>
        <authorList>
            <consortium name="The Broad Institute Genomics Platform"/>
            <consortium name="The Broad Institute Genome Sequencing Center for Infectious Disease"/>
            <person name="Wu L."/>
            <person name="Ma J."/>
        </authorList>
    </citation>
    <scope>NUCLEOTIDE SEQUENCE [LARGE SCALE GENOMIC DNA]</scope>
    <source>
        <strain evidence="3">CCUG 61889</strain>
    </source>
</reference>
<feature type="region of interest" description="Disordered" evidence="1">
    <location>
        <begin position="19"/>
        <end position="62"/>
    </location>
</feature>
<comment type="caution">
    <text evidence="2">The sequence shown here is derived from an EMBL/GenBank/DDBJ whole genome shotgun (WGS) entry which is preliminary data.</text>
</comment>
<dbReference type="RefSeq" id="WP_377918213.1">
    <property type="nucleotide sequence ID" value="NZ_JBHRZT010000072.1"/>
</dbReference>